<sequence>MDEKWMETATNHRMSGWSRSSCIVKGAASGRQESRLCSQLRRRTRRRTRAASHQTYLQAEEHYSLEEAEDRKLTDLALRLMM</sequence>
<dbReference type="Proteomes" id="UP000218231">
    <property type="component" value="Unassembled WGS sequence"/>
</dbReference>
<proteinExistence type="predicted"/>
<organism evidence="1 2">
    <name type="scientific">Diploscapter pachys</name>
    <dbReference type="NCBI Taxonomy" id="2018661"/>
    <lineage>
        <taxon>Eukaryota</taxon>
        <taxon>Metazoa</taxon>
        <taxon>Ecdysozoa</taxon>
        <taxon>Nematoda</taxon>
        <taxon>Chromadorea</taxon>
        <taxon>Rhabditida</taxon>
        <taxon>Rhabditina</taxon>
        <taxon>Rhabditomorpha</taxon>
        <taxon>Rhabditoidea</taxon>
        <taxon>Rhabditidae</taxon>
        <taxon>Diploscapter</taxon>
    </lineage>
</organism>
<accession>A0A2A2L4H8</accession>
<evidence type="ECO:0000313" key="1">
    <source>
        <dbReference type="EMBL" id="PAV81079.1"/>
    </source>
</evidence>
<comment type="caution">
    <text evidence="1">The sequence shown here is derived from an EMBL/GenBank/DDBJ whole genome shotgun (WGS) entry which is preliminary data.</text>
</comment>
<protein>
    <submittedName>
        <fullName evidence="1">Uncharacterized protein</fullName>
    </submittedName>
</protein>
<gene>
    <name evidence="1" type="ORF">WR25_24857</name>
</gene>
<dbReference type="AlphaFoldDB" id="A0A2A2L4H8"/>
<evidence type="ECO:0000313" key="2">
    <source>
        <dbReference type="Proteomes" id="UP000218231"/>
    </source>
</evidence>
<name>A0A2A2L4H8_9BILA</name>
<reference evidence="1 2" key="1">
    <citation type="journal article" date="2017" name="Curr. Biol.">
        <title>Genome architecture and evolution of a unichromosomal asexual nematode.</title>
        <authorList>
            <person name="Fradin H."/>
            <person name="Zegar C."/>
            <person name="Gutwein M."/>
            <person name="Lucas J."/>
            <person name="Kovtun M."/>
            <person name="Corcoran D."/>
            <person name="Baugh L.R."/>
            <person name="Kiontke K."/>
            <person name="Gunsalus K."/>
            <person name="Fitch D.H."/>
            <person name="Piano F."/>
        </authorList>
    </citation>
    <scope>NUCLEOTIDE SEQUENCE [LARGE SCALE GENOMIC DNA]</scope>
    <source>
        <strain evidence="1">PF1309</strain>
    </source>
</reference>
<keyword evidence="2" id="KW-1185">Reference proteome</keyword>
<dbReference type="EMBL" id="LIAE01007206">
    <property type="protein sequence ID" value="PAV81079.1"/>
    <property type="molecule type" value="Genomic_DNA"/>
</dbReference>